<dbReference type="Gene3D" id="3.90.1150.10">
    <property type="entry name" value="Aspartate Aminotransferase, domain 1"/>
    <property type="match status" value="1"/>
</dbReference>
<evidence type="ECO:0000256" key="2">
    <source>
        <dbReference type="ARBA" id="ARBA00022576"/>
    </source>
</evidence>
<dbReference type="InterPro" id="IPR050103">
    <property type="entry name" value="Class-III_PLP-dep_AT"/>
</dbReference>
<dbReference type="InterPro" id="IPR015421">
    <property type="entry name" value="PyrdxlP-dep_Trfase_major"/>
</dbReference>
<evidence type="ECO:0000313" key="8">
    <source>
        <dbReference type="EMBL" id="SER74457.1"/>
    </source>
</evidence>
<protein>
    <submittedName>
        <fullName evidence="8">Acetylornithine aminotransferase</fullName>
    </submittedName>
</protein>
<dbReference type="PANTHER" id="PTHR11986">
    <property type="entry name" value="AMINOTRANSFERASE CLASS III"/>
    <property type="match status" value="1"/>
</dbReference>
<gene>
    <name evidence="8" type="ORF">SAMN05444126_10537</name>
</gene>
<keyword evidence="5 7" id="KW-0663">Pyridoxal phosphate</keyword>
<dbReference type="InterPro" id="IPR015424">
    <property type="entry name" value="PyrdxlP-dep_Trfase"/>
</dbReference>
<evidence type="ECO:0000256" key="3">
    <source>
        <dbReference type="ARBA" id="ARBA00022605"/>
    </source>
</evidence>
<dbReference type="Gene3D" id="3.40.640.10">
    <property type="entry name" value="Type I PLP-dependent aspartate aminotransferase-like (Major domain)"/>
    <property type="match status" value="1"/>
</dbReference>
<dbReference type="InterPro" id="IPR005814">
    <property type="entry name" value="Aminotrans_3"/>
</dbReference>
<dbReference type="GO" id="GO:0042802">
    <property type="term" value="F:identical protein binding"/>
    <property type="evidence" value="ECO:0007669"/>
    <property type="project" value="TreeGrafter"/>
</dbReference>
<dbReference type="GO" id="GO:0006526">
    <property type="term" value="P:L-arginine biosynthetic process"/>
    <property type="evidence" value="ECO:0007669"/>
    <property type="project" value="UniProtKB-ARBA"/>
</dbReference>
<dbReference type="InterPro" id="IPR015422">
    <property type="entry name" value="PyrdxlP-dep_Trfase_small"/>
</dbReference>
<comment type="pathway">
    <text evidence="6">Amino-acid biosynthesis.</text>
</comment>
<dbReference type="NCBIfam" id="NF002325">
    <property type="entry name" value="PRK01278.1"/>
    <property type="match status" value="1"/>
</dbReference>
<reference evidence="9" key="1">
    <citation type="submission" date="2016-10" db="EMBL/GenBank/DDBJ databases">
        <authorList>
            <person name="de Groot N.N."/>
        </authorList>
    </citation>
    <scope>NUCLEOTIDE SEQUENCE [LARGE SCALE GENOMIC DNA]</scope>
    <source>
        <strain evidence="9">10nlg</strain>
    </source>
</reference>
<comment type="cofactor">
    <cofactor evidence="1">
        <name>pyridoxal 5'-phosphate</name>
        <dbReference type="ChEBI" id="CHEBI:597326"/>
    </cofactor>
</comment>
<dbReference type="NCBIfam" id="TIGR00707">
    <property type="entry name" value="argD"/>
    <property type="match status" value="1"/>
</dbReference>
<name>A0A1H9RP53_9BACI</name>
<dbReference type="STRING" id="1464123.SAMN05444126_10537"/>
<dbReference type="PIRSF" id="PIRSF000521">
    <property type="entry name" value="Transaminase_4ab_Lys_Orn"/>
    <property type="match status" value="1"/>
</dbReference>
<evidence type="ECO:0000256" key="7">
    <source>
        <dbReference type="RuleBase" id="RU003560"/>
    </source>
</evidence>
<keyword evidence="2 8" id="KW-0032">Aminotransferase</keyword>
<evidence type="ECO:0000256" key="4">
    <source>
        <dbReference type="ARBA" id="ARBA00022679"/>
    </source>
</evidence>
<dbReference type="Proteomes" id="UP000199318">
    <property type="component" value="Unassembled WGS sequence"/>
</dbReference>
<dbReference type="PROSITE" id="PS00600">
    <property type="entry name" value="AA_TRANSFER_CLASS_3"/>
    <property type="match status" value="1"/>
</dbReference>
<comment type="caution">
    <text evidence="8">The sequence shown here is derived from an EMBL/GenBank/DDBJ whole genome shotgun (WGS) entry which is preliminary data.</text>
</comment>
<sequence>MFDSNSVSYVMNTYSRFPLELASGEGSWVVASDGASYLDYTSGISVCNLGHRPQAVAEALESQLAKIWHTSNLFHIPKQEELAELLAKTAGMDRVFFANSGAEANEAALKLVKKYWNDLAEYNRTSVLTFEDSFHGRTGTTMAATAQPKIHNGFEPLTPGFVYQPFNSVESFDILNNAPLQAVMLELIQGEGGVRPADSGWVKNLVTKAQSLGIPVIVDEVQTGMGRTGTPFLFEQYGIKPDIVTVAKGLGSGLPVGAMIAKDTFAASFAQGSHGSTFGGNPLVMSAALASAETLFSTDILTNVQKVSEKIFAKLNEFQHTHSVIEDVRGAGLMIGIELTQPVKPLLADLRERNVLALPAGEKVVRVLPPLNTDLEEADFFLEKFVQSLQNLHETEDVQ</sequence>
<evidence type="ECO:0000256" key="5">
    <source>
        <dbReference type="ARBA" id="ARBA00022898"/>
    </source>
</evidence>
<dbReference type="PANTHER" id="PTHR11986:SF79">
    <property type="entry name" value="ACETYLORNITHINE AMINOTRANSFERASE, MITOCHONDRIAL"/>
    <property type="match status" value="1"/>
</dbReference>
<dbReference type="SUPFAM" id="SSF53383">
    <property type="entry name" value="PLP-dependent transferases"/>
    <property type="match status" value="1"/>
</dbReference>
<dbReference type="EMBL" id="FOGV01000005">
    <property type="protein sequence ID" value="SER74457.1"/>
    <property type="molecule type" value="Genomic_DNA"/>
</dbReference>
<dbReference type="AlphaFoldDB" id="A0A1H9RP53"/>
<dbReference type="GO" id="GO:0008483">
    <property type="term" value="F:transaminase activity"/>
    <property type="evidence" value="ECO:0007669"/>
    <property type="project" value="UniProtKB-KW"/>
</dbReference>
<accession>A0A1H9RP53</accession>
<dbReference type="RefSeq" id="WP_245729739.1">
    <property type="nucleotide sequence ID" value="NZ_FOGV01000005.1"/>
</dbReference>
<keyword evidence="3" id="KW-0028">Amino-acid biosynthesis</keyword>
<organism evidence="8 9">
    <name type="scientific">Salisediminibacterium halotolerans</name>
    <dbReference type="NCBI Taxonomy" id="517425"/>
    <lineage>
        <taxon>Bacteria</taxon>
        <taxon>Bacillati</taxon>
        <taxon>Bacillota</taxon>
        <taxon>Bacilli</taxon>
        <taxon>Bacillales</taxon>
        <taxon>Bacillaceae</taxon>
        <taxon>Salisediminibacterium</taxon>
    </lineage>
</organism>
<dbReference type="Pfam" id="PF00202">
    <property type="entry name" value="Aminotran_3"/>
    <property type="match status" value="1"/>
</dbReference>
<dbReference type="CDD" id="cd00610">
    <property type="entry name" value="OAT_like"/>
    <property type="match status" value="1"/>
</dbReference>
<evidence type="ECO:0000256" key="1">
    <source>
        <dbReference type="ARBA" id="ARBA00001933"/>
    </source>
</evidence>
<dbReference type="GO" id="GO:0030170">
    <property type="term" value="F:pyridoxal phosphate binding"/>
    <property type="evidence" value="ECO:0007669"/>
    <property type="project" value="InterPro"/>
</dbReference>
<dbReference type="InterPro" id="IPR004636">
    <property type="entry name" value="AcOrn/SuccOrn_fam"/>
</dbReference>
<comment type="similarity">
    <text evidence="7">Belongs to the class-III pyridoxal-phosphate-dependent aminotransferase family.</text>
</comment>
<dbReference type="InterPro" id="IPR049704">
    <property type="entry name" value="Aminotrans_3_PPA_site"/>
</dbReference>
<keyword evidence="4" id="KW-0808">Transferase</keyword>
<proteinExistence type="inferred from homology"/>
<evidence type="ECO:0000256" key="6">
    <source>
        <dbReference type="ARBA" id="ARBA00029440"/>
    </source>
</evidence>
<dbReference type="FunFam" id="3.40.640.10:FF:000004">
    <property type="entry name" value="Acetylornithine aminotransferase"/>
    <property type="match status" value="1"/>
</dbReference>
<evidence type="ECO:0000313" key="9">
    <source>
        <dbReference type="Proteomes" id="UP000199318"/>
    </source>
</evidence>
<keyword evidence="9" id="KW-1185">Reference proteome</keyword>